<evidence type="ECO:0000256" key="2">
    <source>
        <dbReference type="ARBA" id="ARBA00022630"/>
    </source>
</evidence>
<sequence length="191" mass="21254">METVIATQTENKKLIAQLMFNLIVPRPIAWVTTVSKNGVVNLAPFSFYNGITSKPPLIMVSVGKRKDGTPKDTARNIRETGEFVVNLVTEEFLKPMVESGKDFPPEESEIETLNLQTETSLRVKPPRIKGVKAALECTVYKIIEIGDTPMDLVIGRVEVFHFDKELLNTSRGVVGRLGGKRYLIVGEEIIP</sequence>
<accession>A0A9D1CFS0</accession>
<gene>
    <name evidence="6" type="ORF">EYH37_05835</name>
</gene>
<dbReference type="Proteomes" id="UP000606463">
    <property type="component" value="Unassembled WGS sequence"/>
</dbReference>
<proteinExistence type="inferred from homology"/>
<dbReference type="GO" id="GO:0016646">
    <property type="term" value="F:oxidoreductase activity, acting on the CH-NH group of donors, NAD or NADP as acceptor"/>
    <property type="evidence" value="ECO:0007669"/>
    <property type="project" value="UniProtKB-ARBA"/>
</dbReference>
<comment type="cofactor">
    <cofactor evidence="1">
        <name>FMN</name>
        <dbReference type="ChEBI" id="CHEBI:58210"/>
    </cofactor>
</comment>
<dbReference type="PANTHER" id="PTHR33798:SF5">
    <property type="entry name" value="FLAVIN REDUCTASE LIKE DOMAIN-CONTAINING PROTEIN"/>
    <property type="match status" value="1"/>
</dbReference>
<dbReference type="AlphaFoldDB" id="A0A9D1CFS0"/>
<protein>
    <submittedName>
        <fullName evidence="6">Flavin reductase family protein</fullName>
    </submittedName>
</protein>
<dbReference type="Gene3D" id="2.30.110.10">
    <property type="entry name" value="Electron Transport, Fmn-binding Protein, Chain A"/>
    <property type="match status" value="1"/>
</dbReference>
<evidence type="ECO:0000259" key="5">
    <source>
        <dbReference type="SMART" id="SM00903"/>
    </source>
</evidence>
<dbReference type="EMBL" id="DQVE01000056">
    <property type="protein sequence ID" value="HIP98859.1"/>
    <property type="molecule type" value="Genomic_DNA"/>
</dbReference>
<evidence type="ECO:0000313" key="7">
    <source>
        <dbReference type="Proteomes" id="UP000606463"/>
    </source>
</evidence>
<organism evidence="6 7">
    <name type="scientific">Aquifex aeolicus</name>
    <dbReference type="NCBI Taxonomy" id="63363"/>
    <lineage>
        <taxon>Bacteria</taxon>
        <taxon>Pseudomonadati</taxon>
        <taxon>Aquificota</taxon>
        <taxon>Aquificia</taxon>
        <taxon>Aquificales</taxon>
        <taxon>Aquificaceae</taxon>
        <taxon>Aquifex</taxon>
    </lineage>
</organism>
<evidence type="ECO:0000256" key="4">
    <source>
        <dbReference type="ARBA" id="ARBA00038054"/>
    </source>
</evidence>
<evidence type="ECO:0000256" key="3">
    <source>
        <dbReference type="ARBA" id="ARBA00022643"/>
    </source>
</evidence>
<dbReference type="SUPFAM" id="SSF50475">
    <property type="entry name" value="FMN-binding split barrel"/>
    <property type="match status" value="1"/>
</dbReference>
<evidence type="ECO:0000313" key="6">
    <source>
        <dbReference type="EMBL" id="HIP98859.1"/>
    </source>
</evidence>
<evidence type="ECO:0000256" key="1">
    <source>
        <dbReference type="ARBA" id="ARBA00001917"/>
    </source>
</evidence>
<dbReference type="SMART" id="SM00903">
    <property type="entry name" value="Flavin_Reduct"/>
    <property type="match status" value="1"/>
</dbReference>
<dbReference type="InterPro" id="IPR012349">
    <property type="entry name" value="Split_barrel_FMN-bd"/>
</dbReference>
<reference evidence="6" key="1">
    <citation type="journal article" date="2020" name="ISME J.">
        <title>Gammaproteobacteria mediating utilization of methyl-, sulfur- and petroleum organic compounds in deep ocean hydrothermal plumes.</title>
        <authorList>
            <person name="Zhou Z."/>
            <person name="Liu Y."/>
            <person name="Pan J."/>
            <person name="Cron B.R."/>
            <person name="Toner B.M."/>
            <person name="Anantharaman K."/>
            <person name="Breier J.A."/>
            <person name="Dick G.J."/>
            <person name="Li M."/>
        </authorList>
    </citation>
    <scope>NUCLEOTIDE SEQUENCE</scope>
    <source>
        <strain evidence="6">SZUA-1501</strain>
    </source>
</reference>
<dbReference type="GO" id="GO:0010181">
    <property type="term" value="F:FMN binding"/>
    <property type="evidence" value="ECO:0007669"/>
    <property type="project" value="InterPro"/>
</dbReference>
<keyword evidence="2" id="KW-0285">Flavoprotein</keyword>
<comment type="similarity">
    <text evidence="4">Belongs to the flavoredoxin family.</text>
</comment>
<comment type="caution">
    <text evidence="6">The sequence shown here is derived from an EMBL/GenBank/DDBJ whole genome shotgun (WGS) entry which is preliminary data.</text>
</comment>
<dbReference type="PANTHER" id="PTHR33798">
    <property type="entry name" value="FLAVOPROTEIN OXYGENASE"/>
    <property type="match status" value="1"/>
</dbReference>
<dbReference type="InterPro" id="IPR002563">
    <property type="entry name" value="Flavin_Rdtase-like_dom"/>
</dbReference>
<keyword evidence="3" id="KW-0288">FMN</keyword>
<name>A0A9D1CFS0_AQUAO</name>
<dbReference type="Pfam" id="PF01613">
    <property type="entry name" value="Flavin_Reduct"/>
    <property type="match status" value="1"/>
</dbReference>
<feature type="domain" description="Flavin reductase like" evidence="5">
    <location>
        <begin position="22"/>
        <end position="182"/>
    </location>
</feature>